<evidence type="ECO:0000313" key="2">
    <source>
        <dbReference type="EMBL" id="KAJ8104264.1"/>
    </source>
</evidence>
<dbReference type="Gene3D" id="3.40.50.150">
    <property type="entry name" value="Vaccinia Virus protein VP39"/>
    <property type="match status" value="1"/>
</dbReference>
<keyword evidence="1" id="KW-0472">Membrane</keyword>
<dbReference type="Proteomes" id="UP001217417">
    <property type="component" value="Unassembled WGS sequence"/>
</dbReference>
<evidence type="ECO:0000256" key="1">
    <source>
        <dbReference type="SAM" id="Phobius"/>
    </source>
</evidence>
<comment type="caution">
    <text evidence="2">The sequence shown here is derived from an EMBL/GenBank/DDBJ whole genome shotgun (WGS) entry which is preliminary data.</text>
</comment>
<sequence>MVTSRKNYILLIVKIVFSTAVYIGIVTTTSLKASCGGGVILERFFLFFGVYIVTSAIIATVFAIGTYIYQRFIDGDDVTTGEVYDLAHVMLNLDSESPATWNNMGYWSAPVDSATTLDFKLAAKCLALKLSDAARLNPADTVLDVGIGCGDQSVLYSQLVGQYIGITSLQAHSDLACNALEKRDLLGRARILALDASDPSRTWPSEMLKTLLVDGRVNKILALDCLYHFKPSREKFLKFVNAVLECAFEKRTQSGDTGQVCFAAEDLLKGRELKFSQWLRLRVICALARTPFKNFISVEEYQGLLEDSGFTKERGWNVEFEDISDKVFPGLTNFIELRGSGRDTIGRYLRFERFSIFGKIVRWWWDEGVVKSYVVTIRKGNIRSIAK</sequence>
<dbReference type="GeneID" id="80879977"/>
<dbReference type="InterPro" id="IPR029063">
    <property type="entry name" value="SAM-dependent_MTases_sf"/>
</dbReference>
<evidence type="ECO:0000313" key="3">
    <source>
        <dbReference type="Proteomes" id="UP001217417"/>
    </source>
</evidence>
<keyword evidence="1" id="KW-0812">Transmembrane</keyword>
<gene>
    <name evidence="2" type="ORF">POJ06DRAFT_190672</name>
</gene>
<keyword evidence="1" id="KW-1133">Transmembrane helix</keyword>
<proteinExistence type="predicted"/>
<reference evidence="2" key="1">
    <citation type="submission" date="2023-03" db="EMBL/GenBank/DDBJ databases">
        <title>Near-Complete genome sequence of Lipomyces tetrasporous NRRL Y-64009, an oleaginous yeast capable of growing on lignocellulosic hydrolysates.</title>
        <authorList>
            <consortium name="Lawrence Berkeley National Laboratory"/>
            <person name="Jagtap S.S."/>
            <person name="Liu J.-J."/>
            <person name="Walukiewicz H.E."/>
            <person name="Pangilinan J."/>
            <person name="Lipzen A."/>
            <person name="Ahrendt S."/>
            <person name="Koriabine M."/>
            <person name="Cobaugh K."/>
            <person name="Salamov A."/>
            <person name="Yoshinaga Y."/>
            <person name="Ng V."/>
            <person name="Daum C."/>
            <person name="Grigoriev I.V."/>
            <person name="Slininger P.J."/>
            <person name="Dien B.S."/>
            <person name="Jin Y.-S."/>
            <person name="Rao C.V."/>
        </authorList>
    </citation>
    <scope>NUCLEOTIDE SEQUENCE</scope>
    <source>
        <strain evidence="2">NRRL Y-64009</strain>
    </source>
</reference>
<protein>
    <recommendedName>
        <fullName evidence="4">S-adenosyl-L-methionine-dependent methyltransferase</fullName>
    </recommendedName>
</protein>
<keyword evidence="3" id="KW-1185">Reference proteome</keyword>
<dbReference type="EMBL" id="JARPMG010000001">
    <property type="protein sequence ID" value="KAJ8104264.1"/>
    <property type="molecule type" value="Genomic_DNA"/>
</dbReference>
<evidence type="ECO:0008006" key="4">
    <source>
        <dbReference type="Google" id="ProtNLM"/>
    </source>
</evidence>
<dbReference type="SUPFAM" id="SSF53335">
    <property type="entry name" value="S-adenosyl-L-methionine-dependent methyltransferases"/>
    <property type="match status" value="1"/>
</dbReference>
<organism evidence="2 3">
    <name type="scientific">Lipomyces tetrasporus</name>
    <dbReference type="NCBI Taxonomy" id="54092"/>
    <lineage>
        <taxon>Eukaryota</taxon>
        <taxon>Fungi</taxon>
        <taxon>Dikarya</taxon>
        <taxon>Ascomycota</taxon>
        <taxon>Saccharomycotina</taxon>
        <taxon>Lipomycetes</taxon>
        <taxon>Lipomycetales</taxon>
        <taxon>Lipomycetaceae</taxon>
        <taxon>Lipomyces</taxon>
    </lineage>
</organism>
<name>A0AAD7QZG9_9ASCO</name>
<feature type="transmembrane region" description="Helical" evidence="1">
    <location>
        <begin position="7"/>
        <end position="25"/>
    </location>
</feature>
<dbReference type="RefSeq" id="XP_056047714.1">
    <property type="nucleotide sequence ID" value="XM_056184811.1"/>
</dbReference>
<feature type="transmembrane region" description="Helical" evidence="1">
    <location>
        <begin position="45"/>
        <end position="69"/>
    </location>
</feature>
<accession>A0AAD7QZG9</accession>
<dbReference type="AlphaFoldDB" id="A0AAD7QZG9"/>